<dbReference type="OrthoDB" id="10615217at2759"/>
<protein>
    <submittedName>
        <fullName evidence="1">10007_t:CDS:1</fullName>
    </submittedName>
</protein>
<evidence type="ECO:0000313" key="1">
    <source>
        <dbReference type="EMBL" id="CAG8652887.1"/>
    </source>
</evidence>
<organism evidence="1 2">
    <name type="scientific">Paraglomus occultum</name>
    <dbReference type="NCBI Taxonomy" id="144539"/>
    <lineage>
        <taxon>Eukaryota</taxon>
        <taxon>Fungi</taxon>
        <taxon>Fungi incertae sedis</taxon>
        <taxon>Mucoromycota</taxon>
        <taxon>Glomeromycotina</taxon>
        <taxon>Glomeromycetes</taxon>
        <taxon>Paraglomerales</taxon>
        <taxon>Paraglomeraceae</taxon>
        <taxon>Paraglomus</taxon>
    </lineage>
</organism>
<proteinExistence type="predicted"/>
<keyword evidence="2" id="KW-1185">Reference proteome</keyword>
<dbReference type="Proteomes" id="UP000789572">
    <property type="component" value="Unassembled WGS sequence"/>
</dbReference>
<dbReference type="EMBL" id="CAJVPJ010004530">
    <property type="protein sequence ID" value="CAG8652887.1"/>
    <property type="molecule type" value="Genomic_DNA"/>
</dbReference>
<dbReference type="AlphaFoldDB" id="A0A9N9DZG4"/>
<sequence>MDPMDVDTRVMSEGEFCMEYGRKNPEATYEKARGEYHHLLNCQLNWLLATCIMMMMSSYPVEPILAEAAARLTQIISMRDLLRHLLTAIRSVQFVMQQKREQELEDDRDGLSMAIFFSQSDIKNLANAKVLFTSFAYIMQRRSTSIFTSQYNNMQTKSEEY</sequence>
<gene>
    <name evidence="1" type="ORF">POCULU_LOCUS10045</name>
</gene>
<evidence type="ECO:0000313" key="2">
    <source>
        <dbReference type="Proteomes" id="UP000789572"/>
    </source>
</evidence>
<comment type="caution">
    <text evidence="1">The sequence shown here is derived from an EMBL/GenBank/DDBJ whole genome shotgun (WGS) entry which is preliminary data.</text>
</comment>
<accession>A0A9N9DZG4</accession>
<reference evidence="1" key="1">
    <citation type="submission" date="2021-06" db="EMBL/GenBank/DDBJ databases">
        <authorList>
            <person name="Kallberg Y."/>
            <person name="Tangrot J."/>
            <person name="Rosling A."/>
        </authorList>
    </citation>
    <scope>NUCLEOTIDE SEQUENCE</scope>
    <source>
        <strain evidence="1">IA702</strain>
    </source>
</reference>
<name>A0A9N9DZG4_9GLOM</name>